<evidence type="ECO:0000256" key="2">
    <source>
        <dbReference type="ARBA" id="ARBA00022840"/>
    </source>
</evidence>
<dbReference type="NCBIfam" id="NF000355">
    <property type="entry name" value="ribo_prot_ABC_F"/>
    <property type="match status" value="1"/>
</dbReference>
<dbReference type="SUPFAM" id="SSF52540">
    <property type="entry name" value="P-loop containing nucleoside triphosphate hydrolases"/>
    <property type="match status" value="2"/>
</dbReference>
<dbReference type="AlphaFoldDB" id="A0A9D2MHQ6"/>
<reference evidence="4" key="1">
    <citation type="journal article" date="2021" name="PeerJ">
        <title>Extensive microbial diversity within the chicken gut microbiome revealed by metagenomics and culture.</title>
        <authorList>
            <person name="Gilroy R."/>
            <person name="Ravi A."/>
            <person name="Getino M."/>
            <person name="Pursley I."/>
            <person name="Horton D.L."/>
            <person name="Alikhan N.F."/>
            <person name="Baker D."/>
            <person name="Gharbi K."/>
            <person name="Hall N."/>
            <person name="Watson M."/>
            <person name="Adriaenssens E.M."/>
            <person name="Foster-Nyarko E."/>
            <person name="Jarju S."/>
            <person name="Secka A."/>
            <person name="Antonio M."/>
            <person name="Oren A."/>
            <person name="Chaudhuri R.R."/>
            <person name="La Ragione R."/>
            <person name="Hildebrand F."/>
            <person name="Pallen M.J."/>
        </authorList>
    </citation>
    <scope>NUCLEOTIDE SEQUENCE</scope>
    <source>
        <strain evidence="4">CHK188-16595</strain>
    </source>
</reference>
<comment type="caution">
    <text evidence="4">The sequence shown here is derived from an EMBL/GenBank/DDBJ whole genome shotgun (WGS) entry which is preliminary data.</text>
</comment>
<protein>
    <submittedName>
        <fullName evidence="4">ABC-F type ribosomal protection protein</fullName>
    </submittedName>
</protein>
<dbReference type="PANTHER" id="PTHR42855">
    <property type="entry name" value="ABC TRANSPORTER ATP-BINDING SUBUNIT"/>
    <property type="match status" value="1"/>
</dbReference>
<gene>
    <name evidence="4" type="primary">abc-f</name>
    <name evidence="4" type="ORF">IAA37_03940</name>
</gene>
<sequence>MSIIKVQDLTFAYPGSYDNVFENVDFQIDSNWKLGLIGRNGKGKTTLLKLLMGEYEYTGKILHSVEFDYFPYPIQDKSLLTHAVFEQIRPACEEWEMHRELSLLAVRPDVLYRPFATLSNGEQTKILLAALFLNKGRFLLIDEPTNHLDADARASVAKYLRRKKGFILVSHDRAFLDACVDHILSINKANIEVQSGNFSSFYENFKRVQDSETAKNEKLQKDIKRLRRAGEQTAAWSDRVEKSKTGAADKGYVGHKAAKMMKRSKSIETRQKRALEEKQKLLKNAENQERLKILPLEYRSDKISEFSDVCIYRNGKIICGPVSFTINKGDRIALCGKNGSGKSSLLKLLAGQTIEHSGKMTTGSGMILSYVPQDASGVQGSLRDLARKGGIEESLLKTLLSKLGLHKIQFEKDMQNLSDGQKKKVLLAKSLCERAHLYIWDEPLNFIDIYSRIQLEELINSASPTIVFAEHDETFRNAIGAKTIEL</sequence>
<reference evidence="4" key="2">
    <citation type="submission" date="2021-04" db="EMBL/GenBank/DDBJ databases">
        <authorList>
            <person name="Gilroy R."/>
        </authorList>
    </citation>
    <scope>NUCLEOTIDE SEQUENCE</scope>
    <source>
        <strain evidence="4">CHK188-16595</strain>
    </source>
</reference>
<dbReference type="Proteomes" id="UP000823877">
    <property type="component" value="Unassembled WGS sequence"/>
</dbReference>
<dbReference type="InterPro" id="IPR027417">
    <property type="entry name" value="P-loop_NTPase"/>
</dbReference>
<dbReference type="PANTHER" id="PTHR42855:SF2">
    <property type="entry name" value="DRUG RESISTANCE ABC TRANSPORTER,ATP-BINDING PROTEIN"/>
    <property type="match status" value="1"/>
</dbReference>
<dbReference type="GO" id="GO:0016887">
    <property type="term" value="F:ATP hydrolysis activity"/>
    <property type="evidence" value="ECO:0007669"/>
    <property type="project" value="InterPro"/>
</dbReference>
<dbReference type="GO" id="GO:0005524">
    <property type="term" value="F:ATP binding"/>
    <property type="evidence" value="ECO:0007669"/>
    <property type="project" value="UniProtKB-KW"/>
</dbReference>
<dbReference type="EMBL" id="DWXN01000009">
    <property type="protein sequence ID" value="HJB74807.1"/>
    <property type="molecule type" value="Genomic_DNA"/>
</dbReference>
<name>A0A9D2MHQ6_9FIRM</name>
<evidence type="ECO:0000313" key="4">
    <source>
        <dbReference type="EMBL" id="HJB74807.1"/>
    </source>
</evidence>
<dbReference type="SMART" id="SM00382">
    <property type="entry name" value="AAA"/>
    <property type="match status" value="2"/>
</dbReference>
<dbReference type="InterPro" id="IPR051309">
    <property type="entry name" value="ABCF_ATPase"/>
</dbReference>
<organism evidence="4 5">
    <name type="scientific">Candidatus Eubacterium faecale</name>
    <dbReference type="NCBI Taxonomy" id="2838568"/>
    <lineage>
        <taxon>Bacteria</taxon>
        <taxon>Bacillati</taxon>
        <taxon>Bacillota</taxon>
        <taxon>Clostridia</taxon>
        <taxon>Eubacteriales</taxon>
        <taxon>Eubacteriaceae</taxon>
        <taxon>Eubacterium</taxon>
    </lineage>
</organism>
<feature type="domain" description="ABC transporter" evidence="3">
    <location>
        <begin position="304"/>
        <end position="486"/>
    </location>
</feature>
<keyword evidence="1" id="KW-0547">Nucleotide-binding</keyword>
<dbReference type="InterPro" id="IPR003439">
    <property type="entry name" value="ABC_transporter-like_ATP-bd"/>
</dbReference>
<evidence type="ECO:0000313" key="5">
    <source>
        <dbReference type="Proteomes" id="UP000823877"/>
    </source>
</evidence>
<dbReference type="PROSITE" id="PS50893">
    <property type="entry name" value="ABC_TRANSPORTER_2"/>
    <property type="match status" value="2"/>
</dbReference>
<dbReference type="Pfam" id="PF00005">
    <property type="entry name" value="ABC_tran"/>
    <property type="match status" value="2"/>
</dbReference>
<accession>A0A9D2MHQ6</accession>
<proteinExistence type="predicted"/>
<dbReference type="Gene3D" id="3.40.50.300">
    <property type="entry name" value="P-loop containing nucleotide triphosphate hydrolases"/>
    <property type="match status" value="2"/>
</dbReference>
<evidence type="ECO:0000256" key="1">
    <source>
        <dbReference type="ARBA" id="ARBA00022741"/>
    </source>
</evidence>
<dbReference type="CDD" id="cd03221">
    <property type="entry name" value="ABCF_EF-3"/>
    <property type="match status" value="2"/>
</dbReference>
<feature type="domain" description="ABC transporter" evidence="3">
    <location>
        <begin position="4"/>
        <end position="213"/>
    </location>
</feature>
<evidence type="ECO:0000259" key="3">
    <source>
        <dbReference type="PROSITE" id="PS50893"/>
    </source>
</evidence>
<dbReference type="InterPro" id="IPR003593">
    <property type="entry name" value="AAA+_ATPase"/>
</dbReference>
<keyword evidence="2" id="KW-0067">ATP-binding</keyword>